<feature type="compositionally biased region" description="Pro residues" evidence="1">
    <location>
        <begin position="248"/>
        <end position="265"/>
    </location>
</feature>
<feature type="compositionally biased region" description="Basic and acidic residues" evidence="1">
    <location>
        <begin position="328"/>
        <end position="339"/>
    </location>
</feature>
<gene>
    <name evidence="2" type="ORF">K466DRAFT_581757</name>
</gene>
<feature type="compositionally biased region" description="Acidic residues" evidence="1">
    <location>
        <begin position="378"/>
        <end position="394"/>
    </location>
</feature>
<feature type="compositionally biased region" description="Low complexity" evidence="1">
    <location>
        <begin position="488"/>
        <end position="512"/>
    </location>
</feature>
<dbReference type="InParanoid" id="A0A5C3PXL0"/>
<feature type="compositionally biased region" description="Pro residues" evidence="1">
    <location>
        <begin position="531"/>
        <end position="540"/>
    </location>
</feature>
<dbReference type="Proteomes" id="UP000308197">
    <property type="component" value="Unassembled WGS sequence"/>
</dbReference>
<feature type="compositionally biased region" description="Low complexity" evidence="1">
    <location>
        <begin position="342"/>
        <end position="370"/>
    </location>
</feature>
<feature type="compositionally biased region" description="Pro residues" evidence="1">
    <location>
        <begin position="105"/>
        <end position="114"/>
    </location>
</feature>
<dbReference type="STRING" id="1314778.A0A5C3PXL0"/>
<feature type="region of interest" description="Disordered" evidence="1">
    <location>
        <begin position="172"/>
        <end position="423"/>
    </location>
</feature>
<evidence type="ECO:0000313" key="2">
    <source>
        <dbReference type="EMBL" id="TFK92618.1"/>
    </source>
</evidence>
<feature type="compositionally biased region" description="Polar residues" evidence="1">
    <location>
        <begin position="197"/>
        <end position="208"/>
    </location>
</feature>
<protein>
    <submittedName>
        <fullName evidence="2">Uncharacterized protein</fullName>
    </submittedName>
</protein>
<organism evidence="2 3">
    <name type="scientific">Polyporus arcularius HHB13444</name>
    <dbReference type="NCBI Taxonomy" id="1314778"/>
    <lineage>
        <taxon>Eukaryota</taxon>
        <taxon>Fungi</taxon>
        <taxon>Dikarya</taxon>
        <taxon>Basidiomycota</taxon>
        <taxon>Agaricomycotina</taxon>
        <taxon>Agaricomycetes</taxon>
        <taxon>Polyporales</taxon>
        <taxon>Polyporaceae</taxon>
        <taxon>Polyporus</taxon>
    </lineage>
</organism>
<feature type="region of interest" description="Disordered" evidence="1">
    <location>
        <begin position="572"/>
        <end position="602"/>
    </location>
</feature>
<feature type="region of interest" description="Disordered" evidence="1">
    <location>
        <begin position="20"/>
        <end position="44"/>
    </location>
</feature>
<feature type="compositionally biased region" description="Low complexity" evidence="1">
    <location>
        <begin position="306"/>
        <end position="321"/>
    </location>
</feature>
<feature type="compositionally biased region" description="Low complexity" evidence="1">
    <location>
        <begin position="583"/>
        <end position="602"/>
    </location>
</feature>
<name>A0A5C3PXL0_9APHY</name>
<sequence length="682" mass="71175">MSDGPLTMCTRARPKSCLKITPPITPDLSAAPSPCDSGRTSPSMVSDSGSSMSCFCRKSVSFCADEELEQVFFVDEWDRTPAAVTPKLTYQDVLELKQLRVTLPYTPPPPPPRQPFTTSAPSSSKPPFPISRFATTASLTPSKWKNRSEPADIDPQILPYLDAVPIRLLPLLPQSPTEPVPPAAPPEPHPQTPTPTASPETRPTTQSRDPPEIRIEPAIPPSGSPPSPPSPSQLRRQGFSFVPLLPVQDPPPTPPPPPMSSAPAPPRRKFNMTFLAVNGAPDPEPSVSTEDVSVPKRTDDVGVVGTSSTSAPLLSTSSSVSRADQSADADHLTSSRPDAHQTSLTPSSTETSPSSPMSSPSSSLPLPILSAFQRAVESDTETETDNYTDTDAESDAPSTSTMGSSLPSSPPCNDDVEESDLGDLKMDAELVPPGYYPRIHGDSDPGSYFPHVPAIDTSISPHIPAHAVGSPTHSSEPGQTPPLYVLFPSPQSDSQPLPSLNALASASAPTAPCEDAGTPVLPASLERDAIPPLPSLPLPSAPASTLAGEVSLPATPLSLSRSLQRKLTLEALPSPSLNPPSPFELEPLPGAAAQAAAPSDASPEVIARLEGLRLSKADRTPVLSATTTPDDSPLLTLESMRVSWDARARANLGPAGPSAGAGAGAGAGVLIAPSISRRRLSS</sequence>
<feature type="compositionally biased region" description="Pro residues" evidence="1">
    <location>
        <begin position="218"/>
        <end position="231"/>
    </location>
</feature>
<feature type="compositionally biased region" description="Pro residues" evidence="1">
    <location>
        <begin position="176"/>
        <end position="193"/>
    </location>
</feature>
<reference evidence="2 3" key="1">
    <citation type="journal article" date="2019" name="Nat. Ecol. Evol.">
        <title>Megaphylogeny resolves global patterns of mushroom evolution.</title>
        <authorList>
            <person name="Varga T."/>
            <person name="Krizsan K."/>
            <person name="Foldi C."/>
            <person name="Dima B."/>
            <person name="Sanchez-Garcia M."/>
            <person name="Sanchez-Ramirez S."/>
            <person name="Szollosi G.J."/>
            <person name="Szarkandi J.G."/>
            <person name="Papp V."/>
            <person name="Albert L."/>
            <person name="Andreopoulos W."/>
            <person name="Angelini C."/>
            <person name="Antonin V."/>
            <person name="Barry K.W."/>
            <person name="Bougher N.L."/>
            <person name="Buchanan P."/>
            <person name="Buyck B."/>
            <person name="Bense V."/>
            <person name="Catcheside P."/>
            <person name="Chovatia M."/>
            <person name="Cooper J."/>
            <person name="Damon W."/>
            <person name="Desjardin D."/>
            <person name="Finy P."/>
            <person name="Geml J."/>
            <person name="Haridas S."/>
            <person name="Hughes K."/>
            <person name="Justo A."/>
            <person name="Karasinski D."/>
            <person name="Kautmanova I."/>
            <person name="Kiss B."/>
            <person name="Kocsube S."/>
            <person name="Kotiranta H."/>
            <person name="LaButti K.M."/>
            <person name="Lechner B.E."/>
            <person name="Liimatainen K."/>
            <person name="Lipzen A."/>
            <person name="Lukacs Z."/>
            <person name="Mihaltcheva S."/>
            <person name="Morgado L.N."/>
            <person name="Niskanen T."/>
            <person name="Noordeloos M.E."/>
            <person name="Ohm R.A."/>
            <person name="Ortiz-Santana B."/>
            <person name="Ovrebo C."/>
            <person name="Racz N."/>
            <person name="Riley R."/>
            <person name="Savchenko A."/>
            <person name="Shiryaev A."/>
            <person name="Soop K."/>
            <person name="Spirin V."/>
            <person name="Szebenyi C."/>
            <person name="Tomsovsky M."/>
            <person name="Tulloss R.E."/>
            <person name="Uehling J."/>
            <person name="Grigoriev I.V."/>
            <person name="Vagvolgyi C."/>
            <person name="Papp T."/>
            <person name="Martin F.M."/>
            <person name="Miettinen O."/>
            <person name="Hibbett D.S."/>
            <person name="Nagy L.G."/>
        </authorList>
    </citation>
    <scope>NUCLEOTIDE SEQUENCE [LARGE SCALE GENOMIC DNA]</scope>
    <source>
        <strain evidence="2 3">HHB13444</strain>
    </source>
</reference>
<evidence type="ECO:0000313" key="3">
    <source>
        <dbReference type="Proteomes" id="UP000308197"/>
    </source>
</evidence>
<accession>A0A5C3PXL0</accession>
<dbReference type="AlphaFoldDB" id="A0A5C3PXL0"/>
<feature type="compositionally biased region" description="Low complexity" evidence="1">
    <location>
        <begin position="397"/>
        <end position="407"/>
    </location>
</feature>
<evidence type="ECO:0000256" key="1">
    <source>
        <dbReference type="SAM" id="MobiDB-lite"/>
    </source>
</evidence>
<keyword evidence="3" id="KW-1185">Reference proteome</keyword>
<dbReference type="EMBL" id="ML210995">
    <property type="protein sequence ID" value="TFK92618.1"/>
    <property type="molecule type" value="Genomic_DNA"/>
</dbReference>
<feature type="region of interest" description="Disordered" evidence="1">
    <location>
        <begin position="103"/>
        <end position="134"/>
    </location>
</feature>
<proteinExistence type="predicted"/>
<feature type="region of interest" description="Disordered" evidence="1">
    <location>
        <begin position="461"/>
        <end position="544"/>
    </location>
</feature>